<feature type="region of interest" description="Disordered" evidence="1">
    <location>
        <begin position="1"/>
        <end position="30"/>
    </location>
</feature>
<dbReference type="PANTHER" id="PTHR47349">
    <property type="entry name" value="CHROMOSOME 8, WHOLE GENOME SHOTGUN SEQUENCE"/>
    <property type="match status" value="1"/>
</dbReference>
<evidence type="ECO:0000256" key="1">
    <source>
        <dbReference type="SAM" id="MobiDB-lite"/>
    </source>
</evidence>
<dbReference type="OrthoDB" id="5598028at2759"/>
<organism evidence="3 4">
    <name type="scientific">Hanseniaspora guilliermondii</name>
    <dbReference type="NCBI Taxonomy" id="56406"/>
    <lineage>
        <taxon>Eukaryota</taxon>
        <taxon>Fungi</taxon>
        <taxon>Dikarya</taxon>
        <taxon>Ascomycota</taxon>
        <taxon>Saccharomycotina</taxon>
        <taxon>Saccharomycetes</taxon>
        <taxon>Saccharomycodales</taxon>
        <taxon>Saccharomycodaceae</taxon>
        <taxon>Hanseniaspora</taxon>
    </lineage>
</organism>
<dbReference type="Pfam" id="PF26147">
    <property type="entry name" value="AB_HYDROLASE_YMC0-YMC35"/>
    <property type="match status" value="1"/>
</dbReference>
<accession>A0A1L0B0R4</accession>
<dbReference type="EMBL" id="FQNF01000036">
    <property type="protein sequence ID" value="SGZ40000.1"/>
    <property type="molecule type" value="Genomic_DNA"/>
</dbReference>
<dbReference type="PANTHER" id="PTHR47349:SF1">
    <property type="entry name" value="AER328WP"/>
    <property type="match status" value="1"/>
</dbReference>
<dbReference type="VEuPathDB" id="FungiDB:HGUI_02200"/>
<name>A0A1L0B0R4_9ASCO</name>
<dbReference type="AlphaFoldDB" id="A0A1L0B0R4"/>
<gene>
    <name evidence="3" type="ORF">HGUI_02200</name>
</gene>
<dbReference type="SUPFAM" id="SSF53474">
    <property type="entry name" value="alpha/beta-Hydrolases"/>
    <property type="match status" value="1"/>
</dbReference>
<feature type="domain" description="YMC020W-like alpha/beta hydrolase" evidence="2">
    <location>
        <begin position="135"/>
        <end position="465"/>
    </location>
</feature>
<feature type="compositionally biased region" description="Polar residues" evidence="1">
    <location>
        <begin position="16"/>
        <end position="30"/>
    </location>
</feature>
<protein>
    <recommendedName>
        <fullName evidence="2">YMC020W-like alpha/beta hydrolase domain-containing protein</fullName>
    </recommendedName>
</protein>
<keyword evidence="4" id="KW-1185">Reference proteome</keyword>
<evidence type="ECO:0000259" key="2">
    <source>
        <dbReference type="Pfam" id="PF26147"/>
    </source>
</evidence>
<proteinExistence type="predicted"/>
<dbReference type="InterPro" id="IPR058934">
    <property type="entry name" value="YMC020W-like"/>
</dbReference>
<dbReference type="Proteomes" id="UP000183365">
    <property type="component" value="Unassembled WGS sequence"/>
</dbReference>
<dbReference type="InterPro" id="IPR058933">
    <property type="entry name" value="YMC020W-like_ab_hydrolase"/>
</dbReference>
<dbReference type="InterPro" id="IPR029058">
    <property type="entry name" value="AB_hydrolase_fold"/>
</dbReference>
<sequence length="599" mass="69229">MPFFSTKSIESDDKVSSLSEQQPENDTSVSNITTLASKLWETSKRRFSTSDNIQNVVTVNNQDLIPQDQNKDLDPVDEEAYKQAAQLLKDSTNQESVNYESIQASNANVYTADKTQLVPGLDTLPKNTIPYRISKFINNCFVSDCRSEHKHALLTKDKTSPPRKIVLIGVHGFFPHPNIRKIIGNPTGTSHRFIQEAEKSIRTYYKDSGSEIEIFSIALEKEGKVFERVDYFYQLLTANEEYLDHIDSADMVYFVAHSQGCPTSIILLAKLLQNGIISNLNTDGTKKKIGILCMAGIMNGPVYYKDRYWFTKLYFKFEGDRLLELFQFQDFDSIQMKMLQEAMEILISNQNCKVCFVGSLTDQLVPLYSSCCYYMKSHPNVFRSCYIDNINKNGLYKKKFLIEIVRISLKLLNLGYTDNKMLLNISQFLIGKMSGKGHSSLYYDPKVYLLGFRFIWETNDNITQEELFFRKYHIEKLDFTNKLNTEIINKRLIWSSLGFLSHLKELSQRHLLSVYTITNFWDFGTYNVSNTETPHFYNDLYSLLDKFWNWNPQTTDKDMAGDINDNNADDNTTIKDLVDWKNGLSELLVLNGYEKFKKP</sequence>
<reference evidence="4" key="1">
    <citation type="submission" date="2016-11" db="EMBL/GenBank/DDBJ databases">
        <authorList>
            <person name="Guldener U."/>
        </authorList>
    </citation>
    <scope>NUCLEOTIDE SEQUENCE [LARGE SCALE GENOMIC DNA]</scope>
</reference>
<evidence type="ECO:0000313" key="3">
    <source>
        <dbReference type="EMBL" id="SGZ40000.1"/>
    </source>
</evidence>
<evidence type="ECO:0000313" key="4">
    <source>
        <dbReference type="Proteomes" id="UP000183365"/>
    </source>
</evidence>